<organism evidence="3 4">
    <name type="scientific">Leucobacter denitrificans</name>
    <dbReference type="NCBI Taxonomy" id="683042"/>
    <lineage>
        <taxon>Bacteria</taxon>
        <taxon>Bacillati</taxon>
        <taxon>Actinomycetota</taxon>
        <taxon>Actinomycetes</taxon>
        <taxon>Micrococcales</taxon>
        <taxon>Microbacteriaceae</taxon>
        <taxon>Leucobacter</taxon>
    </lineage>
</organism>
<dbReference type="InterPro" id="IPR007349">
    <property type="entry name" value="DUF418"/>
</dbReference>
<dbReference type="Proteomes" id="UP000515934">
    <property type="component" value="Chromosome"/>
</dbReference>
<dbReference type="Pfam" id="PF04235">
    <property type="entry name" value="DUF418"/>
    <property type="match status" value="1"/>
</dbReference>
<reference evidence="3 4" key="1">
    <citation type="submission" date="2020-08" db="EMBL/GenBank/DDBJ databases">
        <title>Genome sequence of Leucobacter denitrificans KACC 14055T.</title>
        <authorList>
            <person name="Hyun D.-W."/>
            <person name="Bae J.-W."/>
        </authorList>
    </citation>
    <scope>NUCLEOTIDE SEQUENCE [LARGE SCALE GENOMIC DNA]</scope>
    <source>
        <strain evidence="3 4">KACC 14055</strain>
    </source>
</reference>
<keyword evidence="1" id="KW-0472">Membrane</keyword>
<evidence type="ECO:0000313" key="4">
    <source>
        <dbReference type="Proteomes" id="UP000515934"/>
    </source>
</evidence>
<feature type="transmembrane region" description="Helical" evidence="1">
    <location>
        <begin position="129"/>
        <end position="152"/>
    </location>
</feature>
<feature type="transmembrane region" description="Helical" evidence="1">
    <location>
        <begin position="230"/>
        <end position="253"/>
    </location>
</feature>
<evidence type="ECO:0000256" key="1">
    <source>
        <dbReference type="SAM" id="Phobius"/>
    </source>
</evidence>
<name>A0A7G9S7P9_9MICO</name>
<proteinExistence type="predicted"/>
<dbReference type="InterPro" id="IPR052529">
    <property type="entry name" value="Bact_Transport_Assoc"/>
</dbReference>
<accession>A0A7G9S7P9</accession>
<feature type="transmembrane region" description="Helical" evidence="1">
    <location>
        <begin position="265"/>
        <end position="292"/>
    </location>
</feature>
<evidence type="ECO:0000259" key="2">
    <source>
        <dbReference type="Pfam" id="PF04235"/>
    </source>
</evidence>
<feature type="transmembrane region" description="Helical" evidence="1">
    <location>
        <begin position="40"/>
        <end position="61"/>
    </location>
</feature>
<keyword evidence="4" id="KW-1185">Reference proteome</keyword>
<feature type="transmembrane region" description="Helical" evidence="1">
    <location>
        <begin position="338"/>
        <end position="361"/>
    </location>
</feature>
<dbReference type="AlphaFoldDB" id="A0A7G9S7P9"/>
<evidence type="ECO:0000313" key="3">
    <source>
        <dbReference type="EMBL" id="QNN63874.1"/>
    </source>
</evidence>
<keyword evidence="1" id="KW-0812">Transmembrane</keyword>
<feature type="transmembrane region" description="Helical" evidence="1">
    <location>
        <begin position="313"/>
        <end position="332"/>
    </location>
</feature>
<keyword evidence="1" id="KW-1133">Transmembrane helix</keyword>
<feature type="domain" description="DUF418" evidence="2">
    <location>
        <begin position="217"/>
        <end position="380"/>
    </location>
</feature>
<dbReference type="PANTHER" id="PTHR30590">
    <property type="entry name" value="INNER MEMBRANE PROTEIN"/>
    <property type="match status" value="1"/>
</dbReference>
<dbReference type="KEGG" id="ldn:H9L06_03910"/>
<dbReference type="EMBL" id="CP060716">
    <property type="protein sequence ID" value="QNN63874.1"/>
    <property type="molecule type" value="Genomic_DNA"/>
</dbReference>
<protein>
    <submittedName>
        <fullName evidence="3">DUF418 domain-containing protein</fullName>
    </submittedName>
</protein>
<feature type="transmembrane region" description="Helical" evidence="1">
    <location>
        <begin position="82"/>
        <end position="99"/>
    </location>
</feature>
<sequence length="391" mass="41895">MLLLIAIANVSLYLWGHTTDGMSMHPIDGTSFDRALGAVATVFIDARVYPMFAFLFGYGMVQFLESRWRRGVDRVSISKMMLRRHLWLIAFGAVHAVLLFEGDILGAYGLTGLILAPIFLWRTERAMKITVWVVGGLLVGVSLLLVAGLLLLDPVVGPAAWNIESSDLAGSSDDFYSAGTESPLLAMLMRLGFWVLGTPLTVLMLTVPLCVLVGMFAARRRWLEGAPSRISLQTAAIVGLGIAIVAGIPAGLITGGILQVGELAAAGYSVLSMTMGMFGGFGFVALFALVAAKVSVPLRGVWLAIAGVGRRSLSFYLFQSVILSPLLSNWGLGLGEMINTSGAFAIATGVWLLSVALAYLLERSGVRGPAEKVLRRLTYGRFDVLRPASLR</sequence>
<gene>
    <name evidence="3" type="ORF">H9L06_03910</name>
</gene>
<feature type="transmembrane region" description="Helical" evidence="1">
    <location>
        <begin position="105"/>
        <end position="122"/>
    </location>
</feature>
<feature type="transmembrane region" description="Helical" evidence="1">
    <location>
        <begin position="191"/>
        <end position="218"/>
    </location>
</feature>
<dbReference type="PANTHER" id="PTHR30590:SF2">
    <property type="entry name" value="INNER MEMBRANE PROTEIN"/>
    <property type="match status" value="1"/>
</dbReference>